<dbReference type="Proteomes" id="UP000228934">
    <property type="component" value="Unassembled WGS sequence"/>
</dbReference>
<dbReference type="AlphaFoldDB" id="A0A2G9P518"/>
<keyword evidence="2" id="KW-1185">Reference proteome</keyword>
<gene>
    <name evidence="1" type="ORF">AB205_0052580</name>
</gene>
<organism evidence="1 2">
    <name type="scientific">Aquarana catesbeiana</name>
    <name type="common">American bullfrog</name>
    <name type="synonym">Rana catesbeiana</name>
    <dbReference type="NCBI Taxonomy" id="8400"/>
    <lineage>
        <taxon>Eukaryota</taxon>
        <taxon>Metazoa</taxon>
        <taxon>Chordata</taxon>
        <taxon>Craniata</taxon>
        <taxon>Vertebrata</taxon>
        <taxon>Euteleostomi</taxon>
        <taxon>Amphibia</taxon>
        <taxon>Batrachia</taxon>
        <taxon>Anura</taxon>
        <taxon>Neobatrachia</taxon>
        <taxon>Ranoidea</taxon>
        <taxon>Ranidae</taxon>
        <taxon>Aquarana</taxon>
    </lineage>
</organism>
<dbReference type="EMBL" id="KV923110">
    <property type="protein sequence ID" value="PIN98052.1"/>
    <property type="molecule type" value="Genomic_DNA"/>
</dbReference>
<protein>
    <submittedName>
        <fullName evidence="1">Uncharacterized protein</fullName>
    </submittedName>
</protein>
<accession>A0A2G9P518</accession>
<evidence type="ECO:0000313" key="2">
    <source>
        <dbReference type="Proteomes" id="UP000228934"/>
    </source>
</evidence>
<name>A0A2G9P518_AQUCT</name>
<reference evidence="2" key="1">
    <citation type="journal article" date="2017" name="Nat. Commun.">
        <title>The North American bullfrog draft genome provides insight into hormonal regulation of long noncoding RNA.</title>
        <authorList>
            <person name="Hammond S.A."/>
            <person name="Warren R.L."/>
            <person name="Vandervalk B.P."/>
            <person name="Kucuk E."/>
            <person name="Khan H."/>
            <person name="Gibb E.A."/>
            <person name="Pandoh P."/>
            <person name="Kirk H."/>
            <person name="Zhao Y."/>
            <person name="Jones M."/>
            <person name="Mungall A.J."/>
            <person name="Coope R."/>
            <person name="Pleasance S."/>
            <person name="Moore R.A."/>
            <person name="Holt R.A."/>
            <person name="Round J.M."/>
            <person name="Ohora S."/>
            <person name="Walle B.V."/>
            <person name="Veldhoen N."/>
            <person name="Helbing C.C."/>
            <person name="Birol I."/>
        </authorList>
    </citation>
    <scope>NUCLEOTIDE SEQUENCE [LARGE SCALE GENOMIC DNA]</scope>
</reference>
<evidence type="ECO:0000313" key="1">
    <source>
        <dbReference type="EMBL" id="PIN98052.1"/>
    </source>
</evidence>
<sequence length="164" mass="18549">MLVGRFQSRHVARGTLGAYPTTIMTLDFHIRLSRTDLANYQCTLSIQRPVMIAWSFIDPYEVSSQYPYCSCCLFFIPRDIRTVTSCYKYHTLLLSGRPLLVGVHTPASWEFLQLVQVPQFPPPTIDRDPDLAILASPAESSHFPSFLVVLSVISSPVQMLKGQR</sequence>
<proteinExistence type="predicted"/>